<dbReference type="Proteomes" id="UP000199112">
    <property type="component" value="Unassembled WGS sequence"/>
</dbReference>
<keyword evidence="2" id="KW-1133">Transmembrane helix</keyword>
<evidence type="ECO:0000256" key="2">
    <source>
        <dbReference type="SAM" id="Phobius"/>
    </source>
</evidence>
<dbReference type="AlphaFoldDB" id="A0A1H6FQN8"/>
<evidence type="ECO:0000313" key="4">
    <source>
        <dbReference type="Proteomes" id="UP000199112"/>
    </source>
</evidence>
<dbReference type="RefSeq" id="WP_090506055.1">
    <property type="nucleotide sequence ID" value="NZ_FNWL01000001.1"/>
</dbReference>
<keyword evidence="2" id="KW-0812">Transmembrane</keyword>
<feature type="compositionally biased region" description="Acidic residues" evidence="1">
    <location>
        <begin position="356"/>
        <end position="394"/>
    </location>
</feature>
<evidence type="ECO:0008006" key="5">
    <source>
        <dbReference type="Google" id="ProtNLM"/>
    </source>
</evidence>
<protein>
    <recommendedName>
        <fullName evidence="5">DUF5305 domain-containing protein</fullName>
    </recommendedName>
</protein>
<evidence type="ECO:0000313" key="3">
    <source>
        <dbReference type="EMBL" id="SEH13207.1"/>
    </source>
</evidence>
<keyword evidence="4" id="KW-1185">Reference proteome</keyword>
<accession>A0A1H6FQN8</accession>
<organism evidence="3 4">
    <name type="scientific">Natronorubrum sediminis</name>
    <dbReference type="NCBI Taxonomy" id="640943"/>
    <lineage>
        <taxon>Archaea</taxon>
        <taxon>Methanobacteriati</taxon>
        <taxon>Methanobacteriota</taxon>
        <taxon>Stenosarchaea group</taxon>
        <taxon>Halobacteria</taxon>
        <taxon>Halobacteriales</taxon>
        <taxon>Natrialbaceae</taxon>
        <taxon>Natronorubrum</taxon>
    </lineage>
</organism>
<feature type="region of interest" description="Disordered" evidence="1">
    <location>
        <begin position="347"/>
        <end position="394"/>
    </location>
</feature>
<keyword evidence="2" id="KW-0472">Membrane</keyword>
<proteinExistence type="predicted"/>
<feature type="transmembrane region" description="Helical" evidence="2">
    <location>
        <begin position="17"/>
        <end position="38"/>
    </location>
</feature>
<feature type="transmembrane region" description="Helical" evidence="2">
    <location>
        <begin position="235"/>
        <end position="256"/>
    </location>
</feature>
<name>A0A1H6FQN8_9EURY</name>
<dbReference type="OrthoDB" id="270764at2157"/>
<dbReference type="Pfam" id="PF17231">
    <property type="entry name" value="DUF5305"/>
    <property type="match status" value="1"/>
</dbReference>
<evidence type="ECO:0000256" key="1">
    <source>
        <dbReference type="SAM" id="MobiDB-lite"/>
    </source>
</evidence>
<sequence length="394" mass="43505">MIDNARLDLLFAEYGRAIAIALVVIGTLALVASGWAVANPSTTTEAQYADEHVSTELHTSAEVVQDGTLWNEGEYLENNDVYMLNDSPMLTLEPETTVQSEREDVSVDDAEITHELEARYEATRDGDVFWNESHTVLEETPTVEDGVATSSETIDVESYRDRQDELEQELGGVGDVDLEFVLSVAYDTGGTEGTDEATTPFEVTSTAYWLGDSASMSETATQQTGTEETTESRSLALIAGLSLLGTISLAGAVGIVRRTPVDETVARRKIHERRYAEWISKGSIPMWIGNYHVSLDTLEDVVDVAIDTNERVVHDTQRGLFAVVNDGVVYYYSERGQWEETAWPEMNLSEHGDSSGDGDEPAITPEEMDLEGIDDFSDLDEEGFEDDEDVWKQL</sequence>
<gene>
    <name evidence="3" type="ORF">SAMN04487967_1216</name>
</gene>
<reference evidence="4" key="1">
    <citation type="submission" date="2016-10" db="EMBL/GenBank/DDBJ databases">
        <authorList>
            <person name="Varghese N."/>
            <person name="Submissions S."/>
        </authorList>
    </citation>
    <scope>NUCLEOTIDE SEQUENCE [LARGE SCALE GENOMIC DNA]</scope>
    <source>
        <strain evidence="4">CGMCC 1.8981</strain>
    </source>
</reference>
<dbReference type="InterPro" id="IPR035185">
    <property type="entry name" value="DUF5305"/>
</dbReference>
<dbReference type="EMBL" id="FNWL01000001">
    <property type="protein sequence ID" value="SEH13207.1"/>
    <property type="molecule type" value="Genomic_DNA"/>
</dbReference>